<evidence type="ECO:0000313" key="4">
    <source>
        <dbReference type="EMBL" id="OLP84553.1"/>
    </source>
</evidence>
<dbReference type="GO" id="GO:0006364">
    <property type="term" value="P:rRNA processing"/>
    <property type="evidence" value="ECO:0007669"/>
    <property type="project" value="UniProtKB-ARBA"/>
</dbReference>
<dbReference type="InterPro" id="IPR020103">
    <property type="entry name" value="PsdUridine_synth_cat_dom_sf"/>
</dbReference>
<dbReference type="GO" id="GO:0001522">
    <property type="term" value="P:pseudouridine synthesis"/>
    <property type="evidence" value="ECO:0007669"/>
    <property type="project" value="InterPro"/>
</dbReference>
<dbReference type="EMBL" id="LSRX01001033">
    <property type="protein sequence ID" value="OLP84553.1"/>
    <property type="molecule type" value="Genomic_DNA"/>
</dbReference>
<dbReference type="Pfam" id="PF00849">
    <property type="entry name" value="PseudoU_synth_2"/>
    <property type="match status" value="1"/>
</dbReference>
<organism evidence="4 5">
    <name type="scientific">Symbiodinium microadriaticum</name>
    <name type="common">Dinoflagellate</name>
    <name type="synonym">Zooxanthella microadriatica</name>
    <dbReference type="NCBI Taxonomy" id="2951"/>
    <lineage>
        <taxon>Eukaryota</taxon>
        <taxon>Sar</taxon>
        <taxon>Alveolata</taxon>
        <taxon>Dinophyceae</taxon>
        <taxon>Suessiales</taxon>
        <taxon>Symbiodiniaceae</taxon>
        <taxon>Symbiodinium</taxon>
    </lineage>
</organism>
<dbReference type="Gene3D" id="3.30.70.1560">
    <property type="entry name" value="Alpha-L RNA-binding motif"/>
    <property type="match status" value="1"/>
</dbReference>
<evidence type="ECO:0000259" key="3">
    <source>
        <dbReference type="Pfam" id="PF00849"/>
    </source>
</evidence>
<dbReference type="OrthoDB" id="440619at2759"/>
<proteinExistence type="inferred from homology"/>
<gene>
    <name evidence="4" type="primary">rluB</name>
    <name evidence="4" type="ORF">AK812_SmicGene34555</name>
</gene>
<dbReference type="Proteomes" id="UP000186817">
    <property type="component" value="Unassembled WGS sequence"/>
</dbReference>
<feature type="domain" description="Pseudouridine synthase RsuA/RluA-like" evidence="3">
    <location>
        <begin position="105"/>
        <end position="274"/>
    </location>
</feature>
<comment type="similarity">
    <text evidence="1">Belongs to the pseudouridine synthase RsuA family.</text>
</comment>
<protein>
    <submittedName>
        <fullName evidence="4">Ribosomal large subunit pseudouridine synthase B</fullName>
    </submittedName>
</protein>
<dbReference type="InterPro" id="IPR042092">
    <property type="entry name" value="PsdUridine_s_RsuA/RluB/E/F_cat"/>
</dbReference>
<dbReference type="InterPro" id="IPR050343">
    <property type="entry name" value="RsuA_PseudoU_synthase"/>
</dbReference>
<dbReference type="GO" id="GO:0003723">
    <property type="term" value="F:RNA binding"/>
    <property type="evidence" value="ECO:0007669"/>
    <property type="project" value="InterPro"/>
</dbReference>
<dbReference type="Gene3D" id="3.30.70.580">
    <property type="entry name" value="Pseudouridine synthase I, catalytic domain, N-terminal subdomain"/>
    <property type="match status" value="1"/>
</dbReference>
<name>A0A1Q9CNP7_SYMMI</name>
<evidence type="ECO:0000256" key="2">
    <source>
        <dbReference type="ARBA" id="ARBA00023235"/>
    </source>
</evidence>
<sequence>MHLWCFAAHDLVNRSARQAPPKSALARRCLSLEKAADVSGVPRPLSFLLPRRRHCSNELQQYVFAEDVTKPEELGHDWDASRSMADVLAQADGWLYGSIARSPLLALWKPRGVITTMSPEEPNNLKQFLESLPHLDWPTDRPPQHVGRLDKTTSGLLLLTDNGDVSRILRAPQGIRKTYIATAALLRMAGSVVQSCRVNKPSATKEQLRRLEDGIDIGEGPPARALTAAIVGEELVCRGPYCKQPDLPAMARKVKIKVEIDEGRNRVVRRMFHAVGLPLRSLHREAIGQLSCRQLGLRRAGSARQVPPGQVLELLASSSASSGERHVHGRAIYNALRCGSLLCNLRRGGARGLQDPSPCGRFGKRGATTTSAPVTQMAGIELDSRRPLSGVIPAVFGLPRPLCLRGRGIILVDGTFAMRVEVKCIQIAKVSRDGSTILNLAFGHVAYTSWQPLHPTDAFPLHGTAFMATLVTASTAHALRQKGISLSAPVASLLWTKFPAPSGTTVGEVLSGAGPWSQAPAAPSARRLADLQEMLKWLETAPPASGSCPSWWPATAHATVCAALLRKVGRTPSEALQSFFSQASRPFFKATQSPVQISKPILSVESAEVEASQDALVASLGADDMRCMHLADGLVSTLQIKVRAILHTLPEM</sequence>
<dbReference type="AlphaFoldDB" id="A0A1Q9CNP7"/>
<dbReference type="PANTHER" id="PTHR47683">
    <property type="entry name" value="PSEUDOURIDINE SYNTHASE FAMILY PROTEIN-RELATED"/>
    <property type="match status" value="1"/>
</dbReference>
<dbReference type="PANTHER" id="PTHR47683:SF2">
    <property type="entry name" value="RNA-BINDING S4 DOMAIN-CONTAINING PROTEIN"/>
    <property type="match status" value="1"/>
</dbReference>
<reference evidence="4 5" key="1">
    <citation type="submission" date="2016-02" db="EMBL/GenBank/DDBJ databases">
        <title>Genome analysis of coral dinoflagellate symbionts highlights evolutionary adaptations to a symbiotic lifestyle.</title>
        <authorList>
            <person name="Aranda M."/>
            <person name="Li Y."/>
            <person name="Liew Y.J."/>
            <person name="Baumgarten S."/>
            <person name="Simakov O."/>
            <person name="Wilson M."/>
            <person name="Piel J."/>
            <person name="Ashoor H."/>
            <person name="Bougouffa S."/>
            <person name="Bajic V.B."/>
            <person name="Ryu T."/>
            <person name="Ravasi T."/>
            <person name="Bayer T."/>
            <person name="Micklem G."/>
            <person name="Kim H."/>
            <person name="Bhak J."/>
            <person name="Lajeunesse T.C."/>
            <person name="Voolstra C.R."/>
        </authorList>
    </citation>
    <scope>NUCLEOTIDE SEQUENCE [LARGE SCALE GENOMIC DNA]</scope>
    <source>
        <strain evidence="4 5">CCMP2467</strain>
    </source>
</reference>
<keyword evidence="5" id="KW-1185">Reference proteome</keyword>
<dbReference type="GO" id="GO:0009982">
    <property type="term" value="F:pseudouridine synthase activity"/>
    <property type="evidence" value="ECO:0007669"/>
    <property type="project" value="InterPro"/>
</dbReference>
<comment type="caution">
    <text evidence="4">The sequence shown here is derived from an EMBL/GenBank/DDBJ whole genome shotgun (WGS) entry which is preliminary data.</text>
</comment>
<dbReference type="SUPFAM" id="SSF55120">
    <property type="entry name" value="Pseudouridine synthase"/>
    <property type="match status" value="1"/>
</dbReference>
<evidence type="ECO:0000256" key="1">
    <source>
        <dbReference type="ARBA" id="ARBA00008348"/>
    </source>
</evidence>
<accession>A0A1Q9CNP7</accession>
<dbReference type="PROSITE" id="PS01149">
    <property type="entry name" value="PSI_RSU"/>
    <property type="match status" value="1"/>
</dbReference>
<dbReference type="InterPro" id="IPR006145">
    <property type="entry name" value="PsdUridine_synth_RsuA/RluA"/>
</dbReference>
<evidence type="ECO:0000313" key="5">
    <source>
        <dbReference type="Proteomes" id="UP000186817"/>
    </source>
</evidence>
<keyword evidence="2" id="KW-0413">Isomerase</keyword>
<dbReference type="InterPro" id="IPR018496">
    <property type="entry name" value="PsdUridine_synth_RsuA/RluB_CS"/>
</dbReference>
<dbReference type="InterPro" id="IPR020094">
    <property type="entry name" value="TruA/RsuA/RluB/E/F_N"/>
</dbReference>